<dbReference type="InterPro" id="IPR029045">
    <property type="entry name" value="ClpP/crotonase-like_dom_sf"/>
</dbReference>
<comment type="similarity">
    <text evidence="2 9 10">Belongs to the peptidase S14 family.</text>
</comment>
<dbReference type="GO" id="GO:0004252">
    <property type="term" value="F:serine-type endopeptidase activity"/>
    <property type="evidence" value="ECO:0007669"/>
    <property type="project" value="UniProtKB-UniRule"/>
</dbReference>
<evidence type="ECO:0000256" key="6">
    <source>
        <dbReference type="ARBA" id="ARBA00022825"/>
    </source>
</evidence>
<gene>
    <name evidence="9 11" type="primary">clpP</name>
</gene>
<dbReference type="SUPFAM" id="SSF52096">
    <property type="entry name" value="ClpP/crotonase"/>
    <property type="match status" value="1"/>
</dbReference>
<dbReference type="GO" id="GO:0006515">
    <property type="term" value="P:protein quality control for misfolded or incompletely synthesized proteins"/>
    <property type="evidence" value="ECO:0007669"/>
    <property type="project" value="TreeGrafter"/>
</dbReference>
<dbReference type="GO" id="GO:0004176">
    <property type="term" value="F:ATP-dependent peptidase activity"/>
    <property type="evidence" value="ECO:0007669"/>
    <property type="project" value="InterPro"/>
</dbReference>
<comment type="subcellular location">
    <subcellularLocation>
        <location evidence="9">Cytoplasm</location>
    </subcellularLocation>
    <subcellularLocation>
        <location evidence="1">Plastid</location>
    </subcellularLocation>
</comment>
<dbReference type="PANTHER" id="PTHR10381">
    <property type="entry name" value="ATP-DEPENDENT CLP PROTEASE PROTEOLYTIC SUBUNIT"/>
    <property type="match status" value="1"/>
</dbReference>
<evidence type="ECO:0000256" key="5">
    <source>
        <dbReference type="ARBA" id="ARBA00022801"/>
    </source>
</evidence>
<evidence type="ECO:0000256" key="7">
    <source>
        <dbReference type="ARBA" id="ARBA00034021"/>
    </source>
</evidence>
<dbReference type="HAMAP" id="MF_00444">
    <property type="entry name" value="ClpP"/>
    <property type="match status" value="1"/>
</dbReference>
<dbReference type="AlphaFoldDB" id="A0A8K1N1E5"/>
<keyword evidence="6 9" id="KW-0720">Serine protease</keyword>
<dbReference type="InterPro" id="IPR001907">
    <property type="entry name" value="ClpP"/>
</dbReference>
<evidence type="ECO:0000256" key="4">
    <source>
        <dbReference type="ARBA" id="ARBA00022670"/>
    </source>
</evidence>
<dbReference type="Pfam" id="PF00574">
    <property type="entry name" value="CLP_protease"/>
    <property type="match status" value="1"/>
</dbReference>
<evidence type="ECO:0000256" key="2">
    <source>
        <dbReference type="ARBA" id="ARBA00007039"/>
    </source>
</evidence>
<keyword evidence="3 11" id="KW-0934">Plastid</keyword>
<dbReference type="GO" id="GO:0051117">
    <property type="term" value="F:ATPase binding"/>
    <property type="evidence" value="ECO:0007669"/>
    <property type="project" value="TreeGrafter"/>
</dbReference>
<comment type="function">
    <text evidence="8 9">Cleaves peptides in various proteins in a process that requires ATP hydrolysis. Has a chymotrypsin-like activity. Plays a major role in the degradation of misfolded proteins.</text>
</comment>
<dbReference type="PRINTS" id="PR00127">
    <property type="entry name" value="CLPPROTEASEP"/>
</dbReference>
<reference evidence="11" key="1">
    <citation type="journal article" date="2021" name="Genome Biol. Evol.">
        <title>Plastome structural evolution and homoplastic inversions in Neo-Astragalus (Fabaceae).</title>
        <authorList>
            <person name="Charboneau J.L.M."/>
            <person name="Cronn R.C."/>
            <person name="Liston A."/>
            <person name="Wojciechowski M.F."/>
            <person name="Sanderson M.J."/>
        </authorList>
    </citation>
    <scope>NUCLEOTIDE SEQUENCE</scope>
    <source>
        <strain evidence="11">JLMC 8296</strain>
    </source>
</reference>
<dbReference type="GO" id="GO:0009368">
    <property type="term" value="C:endopeptidase Clp complex"/>
    <property type="evidence" value="ECO:0007669"/>
    <property type="project" value="TreeGrafter"/>
</dbReference>
<organism evidence="11">
    <name type="scientific">Astragalus americanus</name>
    <dbReference type="NCBI Taxonomy" id="47052"/>
    <lineage>
        <taxon>Eukaryota</taxon>
        <taxon>Viridiplantae</taxon>
        <taxon>Streptophyta</taxon>
        <taxon>Embryophyta</taxon>
        <taxon>Tracheophyta</taxon>
        <taxon>Spermatophyta</taxon>
        <taxon>Magnoliopsida</taxon>
        <taxon>eudicotyledons</taxon>
        <taxon>Gunneridae</taxon>
        <taxon>Pentapetalae</taxon>
        <taxon>rosids</taxon>
        <taxon>fabids</taxon>
        <taxon>Fabales</taxon>
        <taxon>Fabaceae</taxon>
        <taxon>Papilionoideae</taxon>
        <taxon>50 kb inversion clade</taxon>
        <taxon>NPAAA clade</taxon>
        <taxon>Hologalegina</taxon>
        <taxon>IRL clade</taxon>
        <taxon>Galegeae</taxon>
        <taxon>Astragalus</taxon>
    </lineage>
</organism>
<dbReference type="GeneID" id="72644506"/>
<evidence type="ECO:0000256" key="8">
    <source>
        <dbReference type="ARBA" id="ARBA00055217"/>
    </source>
</evidence>
<keyword evidence="5 9" id="KW-0378">Hydrolase</keyword>
<dbReference type="RefSeq" id="YP_010379011.1">
    <property type="nucleotide sequence ID" value="NC_063480.1"/>
</dbReference>
<dbReference type="InterPro" id="IPR023562">
    <property type="entry name" value="ClpP/TepA"/>
</dbReference>
<protein>
    <recommendedName>
        <fullName evidence="9 10">ATP-dependent Clp protease proteolytic subunit</fullName>
        <ecNumber evidence="9">3.4.21.92</ecNumber>
    </recommendedName>
    <alternativeName>
        <fullName evidence="9">Endopeptidase Clp</fullName>
    </alternativeName>
</protein>
<dbReference type="GO" id="GO:0009532">
    <property type="term" value="C:plastid stroma"/>
    <property type="evidence" value="ECO:0007669"/>
    <property type="project" value="UniProtKB-ARBA"/>
</dbReference>
<comment type="catalytic activity">
    <reaction evidence="7 9">
        <text>Hydrolysis of proteins to small peptides in the presence of ATP and magnesium. alpha-casein is the usual test substrate. In the absence of ATP, only oligopeptides shorter than five residues are hydrolyzed (such as succinyl-Leu-Tyr-|-NHMec, and Leu-Tyr-Leu-|-Tyr-Trp, in which cleavage of the -Tyr-|-Leu- and -Tyr-|-Trp bonds also occurs).</text>
        <dbReference type="EC" id="3.4.21.92"/>
    </reaction>
</comment>
<proteinExistence type="inferred from homology"/>
<keyword evidence="9" id="KW-0963">Cytoplasm</keyword>
<feature type="active site" evidence="9">
    <location>
        <position position="126"/>
    </location>
</feature>
<evidence type="ECO:0000256" key="10">
    <source>
        <dbReference type="RuleBase" id="RU003567"/>
    </source>
</evidence>
<evidence type="ECO:0000256" key="9">
    <source>
        <dbReference type="HAMAP-Rule" id="MF_00444"/>
    </source>
</evidence>
<keyword evidence="4 9" id="KW-0645">Protease</keyword>
<sequence length="197" mass="21965">MPVGVPKVPFLIPGDEDASWIDLYNCLFQERLLFLGQEINSEISNQLVGLMVYLSLEDKTKDLYLFINSPGGEIISGMAMFDAMHFVEAEVQTVCVGLAASMACLLLVGGEITKRLAFPHARVLTHQPASSFQEGQTFECILEANELLKMRETIVQIYAQRTGKPSWQISKDMERDFFMSAEEAQAYGLVDMVAESV</sequence>
<dbReference type="EC" id="3.4.21.92" evidence="9"/>
<accession>A0A8K1N1E5</accession>
<geneLocation type="plastid" evidence="11"/>
<evidence type="ECO:0000256" key="1">
    <source>
        <dbReference type="ARBA" id="ARBA00004474"/>
    </source>
</evidence>
<dbReference type="FunFam" id="3.90.226.10:FF:000006">
    <property type="entry name" value="ATP-dependent Clp protease proteolytic subunit"/>
    <property type="match status" value="1"/>
</dbReference>
<evidence type="ECO:0000256" key="3">
    <source>
        <dbReference type="ARBA" id="ARBA00022640"/>
    </source>
</evidence>
<dbReference type="Gene3D" id="3.90.226.10">
    <property type="entry name" value="2-enoyl-CoA Hydratase, Chain A, domain 1"/>
    <property type="match status" value="1"/>
</dbReference>
<name>A0A8K1N1E5_9FABA</name>
<dbReference type="PANTHER" id="PTHR10381:SF15">
    <property type="entry name" value="CHLOROPLASTIC ATP-DEPENDENT CLP PROTEASE PROTEOLYTIC SUBUNIT 1"/>
    <property type="match status" value="1"/>
</dbReference>
<comment type="subunit">
    <text evidence="9">Component of the chloroplastic Clp protease core complex.</text>
</comment>
<dbReference type="EMBL" id="MZ923737">
    <property type="protein sequence ID" value="UCS40000.1"/>
    <property type="molecule type" value="Genomic_DNA"/>
</dbReference>
<evidence type="ECO:0000313" key="11">
    <source>
        <dbReference type="EMBL" id="UCS40000.1"/>
    </source>
</evidence>
<feature type="active site" description="Nucleophile" evidence="9">
    <location>
        <position position="101"/>
    </location>
</feature>
<dbReference type="CDD" id="cd07017">
    <property type="entry name" value="S14_ClpP_2"/>
    <property type="match status" value="1"/>
</dbReference>